<evidence type="ECO:0000313" key="9">
    <source>
        <dbReference type="Proteomes" id="UP001580928"/>
    </source>
</evidence>
<dbReference type="Proteomes" id="UP001580928">
    <property type="component" value="Unassembled WGS sequence"/>
</dbReference>
<dbReference type="RefSeq" id="WP_375556980.1">
    <property type="nucleotide sequence ID" value="NZ_JBBVGT010000002.1"/>
</dbReference>
<dbReference type="InterPro" id="IPR010920">
    <property type="entry name" value="LSM_dom_sf"/>
</dbReference>
<evidence type="ECO:0000256" key="6">
    <source>
        <dbReference type="SAM" id="Phobius"/>
    </source>
</evidence>
<gene>
    <name evidence="8" type="ORF">WKR92_06315</name>
</gene>
<feature type="transmembrane region" description="Helical" evidence="6">
    <location>
        <begin position="36"/>
        <end position="68"/>
    </location>
</feature>
<feature type="compositionally biased region" description="Basic and acidic residues" evidence="5">
    <location>
        <begin position="441"/>
        <end position="453"/>
    </location>
</feature>
<feature type="transmembrane region" description="Helical" evidence="6">
    <location>
        <begin position="89"/>
        <end position="108"/>
    </location>
</feature>
<comment type="subcellular location">
    <subcellularLocation>
        <location evidence="1">Membrane</location>
    </subcellularLocation>
</comment>
<keyword evidence="2 6" id="KW-0812">Transmembrane</keyword>
<name>A0ABV5CD74_9SPHI</name>
<keyword evidence="4 6" id="KW-0472">Membrane</keyword>
<dbReference type="EMBL" id="JBBVGT010000002">
    <property type="protein sequence ID" value="MFB5945439.1"/>
    <property type="molecule type" value="Genomic_DNA"/>
</dbReference>
<feature type="domain" description="Mechanosensitive ion channel MscS" evidence="7">
    <location>
        <begin position="205"/>
        <end position="273"/>
    </location>
</feature>
<protein>
    <submittedName>
        <fullName evidence="8">Mechanosensitive ion channel domain-containing protein</fullName>
    </submittedName>
</protein>
<dbReference type="InterPro" id="IPR030192">
    <property type="entry name" value="YbdG"/>
</dbReference>
<feature type="region of interest" description="Disordered" evidence="5">
    <location>
        <begin position="430"/>
        <end position="453"/>
    </location>
</feature>
<accession>A0ABV5CD74</accession>
<proteinExistence type="predicted"/>
<evidence type="ECO:0000256" key="3">
    <source>
        <dbReference type="ARBA" id="ARBA00022989"/>
    </source>
</evidence>
<evidence type="ECO:0000256" key="2">
    <source>
        <dbReference type="ARBA" id="ARBA00022692"/>
    </source>
</evidence>
<dbReference type="PANTHER" id="PTHR30414:SF0">
    <property type="entry name" value="MINICONDUCTANCE MECHANOSENSITIVE CHANNEL YBDG"/>
    <property type="match status" value="1"/>
</dbReference>
<dbReference type="SUPFAM" id="SSF50182">
    <property type="entry name" value="Sm-like ribonucleoproteins"/>
    <property type="match status" value="1"/>
</dbReference>
<evidence type="ECO:0000313" key="8">
    <source>
        <dbReference type="EMBL" id="MFB5945439.1"/>
    </source>
</evidence>
<evidence type="ECO:0000256" key="4">
    <source>
        <dbReference type="ARBA" id="ARBA00023136"/>
    </source>
</evidence>
<sequence length="453" mass="51838">MEVLSDNLGQNLEKSSSFISKYSYDMLVKWGVSQDWAALVNCLVLLALLLILIFVIHGIVRGIFRIILSKMTKNDDSLLAYLRIHRFPHYLALIAPVSLIHAALPIVFENYPAWIRPLSLLTDLYSVFMVVSIITSVARALIDVLKQKNEVFRFRPMESFIQILTFVLFFFGAIFMYVRVTQNSPLEFFAILGATSAVLLLIFQDTIKGFAASIQVTTNDMVRIGDWIAMPKYGTDGDVLEINLTTVKIQNWDKTITTVPTYALISDAFHNYRGMQMSGGRRIKRSIIVKQSSVRFLEDDELADFKKIQGIADYIHERQAEITKHNDKLGMDRSLRVNGRNLTNAGLFRKYIDWYLRTHMGINKDMTILVRQLDPTNKGLPFEVYTFTDTVKWMEYEAILSDIFDHLISSVKYFDLEIFEDVAGSDALALKPGHPNPKNNELPESKNNHDKEN</sequence>
<comment type="caution">
    <text evidence="8">The sequence shown here is derived from an EMBL/GenBank/DDBJ whole genome shotgun (WGS) entry which is preliminary data.</text>
</comment>
<evidence type="ECO:0000256" key="5">
    <source>
        <dbReference type="SAM" id="MobiDB-lite"/>
    </source>
</evidence>
<dbReference type="InterPro" id="IPR023408">
    <property type="entry name" value="MscS_beta-dom_sf"/>
</dbReference>
<evidence type="ECO:0000259" key="7">
    <source>
        <dbReference type="Pfam" id="PF00924"/>
    </source>
</evidence>
<dbReference type="InterPro" id="IPR006685">
    <property type="entry name" value="MscS_channel_2nd"/>
</dbReference>
<dbReference type="Pfam" id="PF00924">
    <property type="entry name" value="MS_channel_2nd"/>
    <property type="match status" value="1"/>
</dbReference>
<dbReference type="PANTHER" id="PTHR30414">
    <property type="entry name" value="MINICONDUCTANCE MECHANOSENSITIVE CHANNEL YBDG"/>
    <property type="match status" value="1"/>
</dbReference>
<dbReference type="Gene3D" id="2.30.30.60">
    <property type="match status" value="1"/>
</dbReference>
<evidence type="ECO:0000256" key="1">
    <source>
        <dbReference type="ARBA" id="ARBA00004370"/>
    </source>
</evidence>
<feature type="transmembrane region" description="Helical" evidence="6">
    <location>
        <begin position="120"/>
        <end position="142"/>
    </location>
</feature>
<keyword evidence="3 6" id="KW-1133">Transmembrane helix</keyword>
<feature type="transmembrane region" description="Helical" evidence="6">
    <location>
        <begin position="163"/>
        <end position="180"/>
    </location>
</feature>
<organism evidence="8 9">
    <name type="scientific">Albibacterium profundi</name>
    <dbReference type="NCBI Taxonomy" id="3134906"/>
    <lineage>
        <taxon>Bacteria</taxon>
        <taxon>Pseudomonadati</taxon>
        <taxon>Bacteroidota</taxon>
        <taxon>Sphingobacteriia</taxon>
        <taxon>Sphingobacteriales</taxon>
        <taxon>Sphingobacteriaceae</taxon>
        <taxon>Albibacterium</taxon>
    </lineage>
</organism>
<reference evidence="8 9" key="1">
    <citation type="submission" date="2024-04" db="EMBL/GenBank/DDBJ databases">
        <title>Albibacterium profundi sp. nov., isolated from sediment of the Challenger Deep of Mariana Trench.</title>
        <authorList>
            <person name="Wang Y."/>
        </authorList>
    </citation>
    <scope>NUCLEOTIDE SEQUENCE [LARGE SCALE GENOMIC DNA]</scope>
    <source>
        <strain evidence="8 9">RHL897</strain>
    </source>
</reference>
<keyword evidence="9" id="KW-1185">Reference proteome</keyword>
<feature type="transmembrane region" description="Helical" evidence="6">
    <location>
        <begin position="186"/>
        <end position="203"/>
    </location>
</feature>